<keyword evidence="1" id="KW-0472">Membrane</keyword>
<dbReference type="InterPro" id="IPR027917">
    <property type="entry name" value="MITRAC7/Phoenixin"/>
</dbReference>
<protein>
    <recommendedName>
        <fullName evidence="4">Small integral membrane protein 20</fullName>
    </recommendedName>
</protein>
<feature type="transmembrane region" description="Helical" evidence="1">
    <location>
        <begin position="12"/>
        <end position="33"/>
    </location>
</feature>
<dbReference type="EMBL" id="OC859427">
    <property type="protein sequence ID" value="CAD7627577.1"/>
    <property type="molecule type" value="Genomic_DNA"/>
</dbReference>
<reference evidence="2" key="1">
    <citation type="submission" date="2020-11" db="EMBL/GenBank/DDBJ databases">
        <authorList>
            <person name="Tran Van P."/>
        </authorList>
    </citation>
    <scope>NUCLEOTIDE SEQUENCE</scope>
</reference>
<dbReference type="PANTHER" id="PTHR34923">
    <property type="entry name" value="SMALL INTEGRAL MEMBRANE PROTEIN 20"/>
    <property type="match status" value="1"/>
</dbReference>
<dbReference type="GO" id="GO:0033617">
    <property type="term" value="P:mitochondrial respiratory chain complex IV assembly"/>
    <property type="evidence" value="ECO:0007669"/>
    <property type="project" value="InterPro"/>
</dbReference>
<evidence type="ECO:0000256" key="1">
    <source>
        <dbReference type="SAM" id="Phobius"/>
    </source>
</evidence>
<gene>
    <name evidence="2" type="ORF">OSB1V03_LOCUS8003</name>
</gene>
<dbReference type="OrthoDB" id="8755372at2759"/>
<dbReference type="EMBL" id="CAJPIZ010004852">
    <property type="protein sequence ID" value="CAG2108007.1"/>
    <property type="molecule type" value="Genomic_DNA"/>
</dbReference>
<dbReference type="AlphaFoldDB" id="A0A7R9KQU2"/>
<sequence>MANRIKMTPIRFGLTMAAFVGAVGAAMYSVFIYPVQHVDYYKERQSLNRKGIKQEDIQPGGMRVWSDPFDRKSS</sequence>
<keyword evidence="1" id="KW-0812">Transmembrane</keyword>
<proteinExistence type="predicted"/>
<evidence type="ECO:0000313" key="2">
    <source>
        <dbReference type="EMBL" id="CAD7627577.1"/>
    </source>
</evidence>
<dbReference type="GO" id="GO:0005743">
    <property type="term" value="C:mitochondrial inner membrane"/>
    <property type="evidence" value="ECO:0007669"/>
    <property type="project" value="TreeGrafter"/>
</dbReference>
<evidence type="ECO:0008006" key="4">
    <source>
        <dbReference type="Google" id="ProtNLM"/>
    </source>
</evidence>
<organism evidence="2">
    <name type="scientific">Medioppia subpectinata</name>
    <dbReference type="NCBI Taxonomy" id="1979941"/>
    <lineage>
        <taxon>Eukaryota</taxon>
        <taxon>Metazoa</taxon>
        <taxon>Ecdysozoa</taxon>
        <taxon>Arthropoda</taxon>
        <taxon>Chelicerata</taxon>
        <taxon>Arachnida</taxon>
        <taxon>Acari</taxon>
        <taxon>Acariformes</taxon>
        <taxon>Sarcoptiformes</taxon>
        <taxon>Oribatida</taxon>
        <taxon>Brachypylina</taxon>
        <taxon>Oppioidea</taxon>
        <taxon>Oppiidae</taxon>
        <taxon>Medioppia</taxon>
    </lineage>
</organism>
<dbReference type="Proteomes" id="UP000759131">
    <property type="component" value="Unassembled WGS sequence"/>
</dbReference>
<keyword evidence="3" id="KW-1185">Reference proteome</keyword>
<dbReference type="PANTHER" id="PTHR34923:SF1">
    <property type="entry name" value="SMALL INTEGRAL MEMBRANE PROTEIN 20"/>
    <property type="match status" value="1"/>
</dbReference>
<keyword evidence="1" id="KW-1133">Transmembrane helix</keyword>
<dbReference type="Pfam" id="PF15061">
    <property type="entry name" value="MITRAC7_Phoenixin"/>
    <property type="match status" value="1"/>
</dbReference>
<accession>A0A7R9KQU2</accession>
<evidence type="ECO:0000313" key="3">
    <source>
        <dbReference type="Proteomes" id="UP000759131"/>
    </source>
</evidence>
<name>A0A7R9KQU2_9ACAR</name>